<dbReference type="InterPro" id="IPR006311">
    <property type="entry name" value="TAT_signal"/>
</dbReference>
<proteinExistence type="predicted"/>
<dbReference type="AlphaFoldDB" id="A0A2A5QUM7"/>
<dbReference type="EMBL" id="NXNI01000001">
    <property type="protein sequence ID" value="PCR90537.1"/>
    <property type="molecule type" value="Genomic_DNA"/>
</dbReference>
<sequence length="114" mass="12100">MSDNDAGIDRRSVLRTTGIGLASVGGIAMAAGSASATHLSVGDTITYSPCSDCDDCYQLMEDPPNGDWSRTGPYACRGWETEVLSIYESSGEQFVELDFGKGAGWDSEHAVKKV</sequence>
<keyword evidence="2" id="KW-1185">Reference proteome</keyword>
<gene>
    <name evidence="1" type="ORF">CP557_08425</name>
</gene>
<evidence type="ECO:0000313" key="2">
    <source>
        <dbReference type="Proteomes" id="UP000219689"/>
    </source>
</evidence>
<accession>A0A2A5QUM7</accession>
<organism evidence="1 2">
    <name type="scientific">Natrinema ejinorense</name>
    <dbReference type="NCBI Taxonomy" id="373386"/>
    <lineage>
        <taxon>Archaea</taxon>
        <taxon>Methanobacteriati</taxon>
        <taxon>Methanobacteriota</taxon>
        <taxon>Stenosarchaea group</taxon>
        <taxon>Halobacteria</taxon>
        <taxon>Halobacteriales</taxon>
        <taxon>Natrialbaceae</taxon>
        <taxon>Natrinema</taxon>
    </lineage>
</organism>
<dbReference type="OrthoDB" id="175270at2157"/>
<evidence type="ECO:0000313" key="1">
    <source>
        <dbReference type="EMBL" id="PCR90537.1"/>
    </source>
</evidence>
<comment type="caution">
    <text evidence="1">The sequence shown here is derived from an EMBL/GenBank/DDBJ whole genome shotgun (WGS) entry which is preliminary data.</text>
</comment>
<dbReference type="RefSeq" id="WP_097379487.1">
    <property type="nucleotide sequence ID" value="NZ_NXNI01000001.1"/>
</dbReference>
<dbReference type="Proteomes" id="UP000219689">
    <property type="component" value="Unassembled WGS sequence"/>
</dbReference>
<protein>
    <submittedName>
        <fullName evidence="1">Uncharacterized protein</fullName>
    </submittedName>
</protein>
<name>A0A2A5QUM7_9EURY</name>
<dbReference type="PROSITE" id="PS51318">
    <property type="entry name" value="TAT"/>
    <property type="match status" value="1"/>
</dbReference>
<reference evidence="1 2" key="1">
    <citation type="submission" date="2017-09" db="EMBL/GenBank/DDBJ databases">
        <title>Genome sequences of Natrinema ejinorence JCM 13890T.</title>
        <authorList>
            <person name="Roh S.W."/>
            <person name="Kim Y.B."/>
            <person name="Kim J.Y."/>
        </authorList>
    </citation>
    <scope>NUCLEOTIDE SEQUENCE [LARGE SCALE GENOMIC DNA]</scope>
    <source>
        <strain evidence="1 2">JCM 13890</strain>
    </source>
</reference>